<dbReference type="PANTHER" id="PTHR37469:SF2">
    <property type="entry name" value="CELLOBIONIC ACID PHOSPHORYLASE"/>
    <property type="match status" value="1"/>
</dbReference>
<feature type="domain" description="Glycoside hydrolase family 65 C-terminal" evidence="3">
    <location>
        <begin position="712"/>
        <end position="747"/>
    </location>
</feature>
<dbReference type="InterPro" id="IPR012341">
    <property type="entry name" value="6hp_glycosidase-like_sf"/>
</dbReference>
<dbReference type="SUPFAM" id="SSF48208">
    <property type="entry name" value="Six-hairpin glycosidases"/>
    <property type="match status" value="1"/>
</dbReference>
<dbReference type="InterPro" id="IPR052047">
    <property type="entry name" value="GH94_Enzymes"/>
</dbReference>
<dbReference type="KEGG" id="plia:E4191_15545"/>
<dbReference type="InterPro" id="IPR010383">
    <property type="entry name" value="Glyco_hydrolase_94_b-supersand"/>
</dbReference>
<dbReference type="Pfam" id="PF17167">
    <property type="entry name" value="Glyco_hydro_94"/>
    <property type="match status" value="1"/>
</dbReference>
<dbReference type="InterPro" id="IPR005194">
    <property type="entry name" value="Glyco_hydro_65_C"/>
</dbReference>
<evidence type="ECO:0000256" key="1">
    <source>
        <dbReference type="ARBA" id="ARBA00022676"/>
    </source>
</evidence>
<dbReference type="GO" id="GO:0016757">
    <property type="term" value="F:glycosyltransferase activity"/>
    <property type="evidence" value="ECO:0007669"/>
    <property type="project" value="UniProtKB-KW"/>
</dbReference>
<organism evidence="6 7">
    <name type="scientific">Paracoccus liaowanqingii</name>
    <dbReference type="NCBI Taxonomy" id="2560053"/>
    <lineage>
        <taxon>Bacteria</taxon>
        <taxon>Pseudomonadati</taxon>
        <taxon>Pseudomonadota</taxon>
        <taxon>Alphaproteobacteria</taxon>
        <taxon>Rhodobacterales</taxon>
        <taxon>Paracoccaceae</taxon>
        <taxon>Paracoccus</taxon>
    </lineage>
</organism>
<evidence type="ECO:0000256" key="2">
    <source>
        <dbReference type="ARBA" id="ARBA00022679"/>
    </source>
</evidence>
<evidence type="ECO:0000313" key="7">
    <source>
        <dbReference type="Proteomes" id="UP000296374"/>
    </source>
</evidence>
<accession>A0A4P7HNP9</accession>
<dbReference type="Pfam" id="PF03633">
    <property type="entry name" value="Glyco_hydro_65C"/>
    <property type="match status" value="1"/>
</dbReference>
<keyword evidence="2 6" id="KW-0808">Transferase</keyword>
<dbReference type="Gene3D" id="2.70.98.40">
    <property type="entry name" value="Glycoside hydrolase, family 65, N-terminal domain"/>
    <property type="match status" value="1"/>
</dbReference>
<dbReference type="Gene3D" id="1.50.10.10">
    <property type="match status" value="1"/>
</dbReference>
<name>A0A4P7HNP9_9RHOB</name>
<dbReference type="GO" id="GO:0005975">
    <property type="term" value="P:carbohydrate metabolic process"/>
    <property type="evidence" value="ECO:0007669"/>
    <property type="project" value="InterPro"/>
</dbReference>
<sequence>MPEFIDNGTRFRLTDPMLAPSAAGYLWNRRMMIQMSCRGFAVSQYMDPEPRKYAHVPTMAGQSFMQPEHRYFAHHPGRFFYVRDNRSGALFSAPHEPVRARPDSFVFEPGLSDMRWTVEKDGLRVDLCLELPEDDVAEIWTATVTNIGDGTRDVSFVPYFPVGYMSWMNMGGHFDADLGAVICTSVTPYQAVEDYFRNRHLKDITFLAADRLPDHVEVSQQAFEGEGGLADPSALQGGRNLAGGDAAYEIPAGILQYDLSLSAGGSERFRLIFGPAHDTSEVATLIGKYLRGDAAAVQGATRAYIADGLGSFEIETPDAAFDAFVNHWLPRQVFYHGDTNRLTTDPQTRNYLQDALGMVFIRPDTTREVILRTASQQSVSGKVPDGILLRPDATLKYINQIPHTDHAVWLVITTCAYLDETNDRTILAAQVGWSDSDTTDSLYDHVTRALSFLAGEVDERGLPLIAQGDWNDPMNMVGYKGKGVSGWLAEASSYAMSLWAEVCDAAADEDTAGWLRHEAAAMVDRINAHLWDGDWYARGITDDGKHFGVSADDEGRIYLNAQSWAMLCGAADEDRQARMLRAIDEQLDTPYGVAMFAPAYTRMREDVGRLTQKWPGSAENGAVYNHAAAFYAAALYHVEEGDRAYRVLRAMLTEPEAGDIAVRGQLPLYIPNYYRGAWHQHPRTAGRSSNLFNTGTASWFYRLVIEQLCGLRGTRDGVVIAPQIPSDWDRCRFRRTFRGALFEVDVARVGGLTDREIHVDGEQLDGNVLRHVKHGRTYQVRVRLPARA</sequence>
<protein>
    <submittedName>
        <fullName evidence="6">Glycosyltransferase 36</fullName>
    </submittedName>
</protein>
<dbReference type="Pfam" id="PF06165">
    <property type="entry name" value="GH94_b-supersand"/>
    <property type="match status" value="1"/>
</dbReference>
<evidence type="ECO:0000259" key="3">
    <source>
        <dbReference type="Pfam" id="PF03633"/>
    </source>
</evidence>
<dbReference type="InterPro" id="IPR008928">
    <property type="entry name" value="6-hairpin_glycosidase_sf"/>
</dbReference>
<feature type="domain" description="Glycosyl hydrolase 94 supersandwich" evidence="4">
    <location>
        <begin position="74"/>
        <end position="289"/>
    </location>
</feature>
<evidence type="ECO:0000313" key="6">
    <source>
        <dbReference type="EMBL" id="QBX35938.1"/>
    </source>
</evidence>
<dbReference type="EMBL" id="CP038439">
    <property type="protein sequence ID" value="QBX35938.1"/>
    <property type="molecule type" value="Genomic_DNA"/>
</dbReference>
<dbReference type="RefSeq" id="WP_135314202.1">
    <property type="nucleotide sequence ID" value="NZ_CP038439.1"/>
</dbReference>
<dbReference type="Proteomes" id="UP000296374">
    <property type="component" value="Chromosome"/>
</dbReference>
<reference evidence="7" key="1">
    <citation type="submission" date="2019-03" db="EMBL/GenBank/DDBJ databases">
        <authorList>
            <person name="Li J."/>
        </authorList>
    </citation>
    <scope>NUCLEOTIDE SEQUENCE [LARGE SCALE GENOMIC DNA]</scope>
    <source>
        <strain evidence="7">2251</strain>
    </source>
</reference>
<dbReference type="InterPro" id="IPR033432">
    <property type="entry name" value="GH94_catalytic"/>
</dbReference>
<gene>
    <name evidence="6" type="ORF">E4191_15545</name>
</gene>
<evidence type="ECO:0000259" key="5">
    <source>
        <dbReference type="Pfam" id="PF17167"/>
    </source>
</evidence>
<dbReference type="PANTHER" id="PTHR37469">
    <property type="entry name" value="CELLOBIONIC ACID PHOSPHORYLASE-RELATED"/>
    <property type="match status" value="1"/>
</dbReference>
<dbReference type="GO" id="GO:0030246">
    <property type="term" value="F:carbohydrate binding"/>
    <property type="evidence" value="ECO:0007669"/>
    <property type="project" value="InterPro"/>
</dbReference>
<keyword evidence="1" id="KW-0328">Glycosyltransferase</keyword>
<dbReference type="SUPFAM" id="SSF74650">
    <property type="entry name" value="Galactose mutarotase-like"/>
    <property type="match status" value="1"/>
</dbReference>
<feature type="domain" description="Glycosyl hydrolase 94 catalytic" evidence="5">
    <location>
        <begin position="306"/>
        <end position="710"/>
    </location>
</feature>
<dbReference type="InterPro" id="IPR037018">
    <property type="entry name" value="GH65_N"/>
</dbReference>
<dbReference type="Gene3D" id="2.60.420.10">
    <property type="entry name" value="Maltose phosphorylase, domain 3"/>
    <property type="match status" value="1"/>
</dbReference>
<dbReference type="AlphaFoldDB" id="A0A4P7HNP9"/>
<evidence type="ECO:0000259" key="4">
    <source>
        <dbReference type="Pfam" id="PF06165"/>
    </source>
</evidence>
<dbReference type="InterPro" id="IPR011013">
    <property type="entry name" value="Gal_mutarotase_sf_dom"/>
</dbReference>
<proteinExistence type="predicted"/>